<keyword evidence="3" id="KW-1185">Reference proteome</keyword>
<dbReference type="GeneID" id="37025698"/>
<protein>
    <submittedName>
        <fullName evidence="2">Uncharacterized protein</fullName>
    </submittedName>
</protein>
<reference evidence="2 3" key="1">
    <citation type="journal article" date="2018" name="Mol. Biol. Evol.">
        <title>Broad Genomic Sampling Reveals a Smut Pathogenic Ancestry of the Fungal Clade Ustilaginomycotina.</title>
        <authorList>
            <person name="Kijpornyongpan T."/>
            <person name="Mondo S.J."/>
            <person name="Barry K."/>
            <person name="Sandor L."/>
            <person name="Lee J."/>
            <person name="Lipzen A."/>
            <person name="Pangilinan J."/>
            <person name="LaButti K."/>
            <person name="Hainaut M."/>
            <person name="Henrissat B."/>
            <person name="Grigoriev I.V."/>
            <person name="Spatafora J.W."/>
            <person name="Aime M.C."/>
        </authorList>
    </citation>
    <scope>NUCLEOTIDE SEQUENCE [LARGE SCALE GENOMIC DNA]</scope>
    <source>
        <strain evidence="2 3">MCA 5214</strain>
    </source>
</reference>
<dbReference type="RefSeq" id="XP_025361390.1">
    <property type="nucleotide sequence ID" value="XM_025503875.1"/>
</dbReference>
<dbReference type="EMBL" id="KZ819670">
    <property type="protein sequence ID" value="PWN26778.1"/>
    <property type="molecule type" value="Genomic_DNA"/>
</dbReference>
<evidence type="ECO:0000313" key="2">
    <source>
        <dbReference type="EMBL" id="PWN26778.1"/>
    </source>
</evidence>
<feature type="region of interest" description="Disordered" evidence="1">
    <location>
        <begin position="81"/>
        <end position="102"/>
    </location>
</feature>
<dbReference type="Proteomes" id="UP000245884">
    <property type="component" value="Unassembled WGS sequence"/>
</dbReference>
<evidence type="ECO:0000313" key="3">
    <source>
        <dbReference type="Proteomes" id="UP000245884"/>
    </source>
</evidence>
<accession>A0A316UPR9</accession>
<evidence type="ECO:0000256" key="1">
    <source>
        <dbReference type="SAM" id="MobiDB-lite"/>
    </source>
</evidence>
<name>A0A316UPR9_9BASI</name>
<organism evidence="2 3">
    <name type="scientific">Jaminaea rosea</name>
    <dbReference type="NCBI Taxonomy" id="1569628"/>
    <lineage>
        <taxon>Eukaryota</taxon>
        <taxon>Fungi</taxon>
        <taxon>Dikarya</taxon>
        <taxon>Basidiomycota</taxon>
        <taxon>Ustilaginomycotina</taxon>
        <taxon>Exobasidiomycetes</taxon>
        <taxon>Microstromatales</taxon>
        <taxon>Microstromatales incertae sedis</taxon>
        <taxon>Jaminaea</taxon>
    </lineage>
</organism>
<gene>
    <name evidence="2" type="ORF">BDZ90DRAFT_192018</name>
</gene>
<dbReference type="AlphaFoldDB" id="A0A316UPR9"/>
<sequence length="117" mass="12515">MTGWLTDELSCGPLTLYRSEPPTTIAKSVAAPAERRSAPVCAEREAPDALLPLRELVPVVREGCVEVTKAVDVERFEEEGVDAAAEEGRGEEEVGAAAAAGEEDEGVRFYVRGLGER</sequence>
<proteinExistence type="predicted"/>